<evidence type="ECO:0000313" key="5">
    <source>
        <dbReference type="EMBL" id="KTD83558.1"/>
    </source>
</evidence>
<dbReference type="GO" id="GO:0043565">
    <property type="term" value="F:sequence-specific DNA binding"/>
    <property type="evidence" value="ECO:0007669"/>
    <property type="project" value="InterPro"/>
</dbReference>
<dbReference type="AlphaFoldDB" id="A0A0W1AQD7"/>
<evidence type="ECO:0000313" key="6">
    <source>
        <dbReference type="Proteomes" id="UP000054709"/>
    </source>
</evidence>
<name>A0A0W1AQD7_9BACL</name>
<keyword evidence="2" id="KW-0238">DNA-binding</keyword>
<accession>A0A0W1AQD7</accession>
<feature type="domain" description="HTH araC/xylS-type" evidence="4">
    <location>
        <begin position="180"/>
        <end position="279"/>
    </location>
</feature>
<dbReference type="OrthoDB" id="2237754at2"/>
<dbReference type="PROSITE" id="PS01124">
    <property type="entry name" value="HTH_ARAC_FAMILY_2"/>
    <property type="match status" value="1"/>
</dbReference>
<sequence>MFRSSYTFRSEEEASMLLFDSIGWEQLDSPAYSFNGQNRTERSCVIFQYTLSGEGRIEIDGVVHRLTKGKAFLVTVPSIHRYYYPEEGTEPWEVLWLNLRGPLAISLWNQLTAHCGPIIELPQESVSIDLLWNTFKDIQVHEERDLHLLTGKVFQWILSMEKYLKKPNSLTTFIKNDKLHAAIQFMKEDLHNNNLSLDDVAAHVGVSKHHLCRLFQKNINLSPFEYLKRRRIELAASKLKTTDLSINQIATETGFDNASYFGKVFRSYFGVNPSTYREQDLAFLTKHVFFEN</sequence>
<dbReference type="PANTHER" id="PTHR43280:SF2">
    <property type="entry name" value="HTH-TYPE TRANSCRIPTIONAL REGULATOR EXSA"/>
    <property type="match status" value="1"/>
</dbReference>
<dbReference type="Proteomes" id="UP000054709">
    <property type="component" value="Unassembled WGS sequence"/>
</dbReference>
<dbReference type="PRINTS" id="PR00032">
    <property type="entry name" value="HTHARAC"/>
</dbReference>
<evidence type="ECO:0000259" key="4">
    <source>
        <dbReference type="PROSITE" id="PS01124"/>
    </source>
</evidence>
<dbReference type="PROSITE" id="PS00041">
    <property type="entry name" value="HTH_ARAC_FAMILY_1"/>
    <property type="match status" value="1"/>
</dbReference>
<dbReference type="GO" id="GO:0003700">
    <property type="term" value="F:DNA-binding transcription factor activity"/>
    <property type="evidence" value="ECO:0007669"/>
    <property type="project" value="InterPro"/>
</dbReference>
<keyword evidence="3" id="KW-0804">Transcription</keyword>
<dbReference type="InterPro" id="IPR003313">
    <property type="entry name" value="AraC-bd"/>
</dbReference>
<evidence type="ECO:0000256" key="3">
    <source>
        <dbReference type="ARBA" id="ARBA00023163"/>
    </source>
</evidence>
<evidence type="ECO:0000256" key="2">
    <source>
        <dbReference type="ARBA" id="ARBA00023125"/>
    </source>
</evidence>
<dbReference type="SUPFAM" id="SSF51215">
    <property type="entry name" value="Regulatory protein AraC"/>
    <property type="match status" value="1"/>
</dbReference>
<proteinExistence type="predicted"/>
<dbReference type="PANTHER" id="PTHR43280">
    <property type="entry name" value="ARAC-FAMILY TRANSCRIPTIONAL REGULATOR"/>
    <property type="match status" value="1"/>
</dbReference>
<keyword evidence="1" id="KW-0805">Transcription regulation</keyword>
<protein>
    <recommendedName>
        <fullName evidence="4">HTH araC/xylS-type domain-containing protein</fullName>
    </recommendedName>
</protein>
<dbReference type="Pfam" id="PF02311">
    <property type="entry name" value="AraC_binding"/>
    <property type="match status" value="1"/>
</dbReference>
<keyword evidence="6" id="KW-1185">Reference proteome</keyword>
<dbReference type="EMBL" id="LCZJ02000054">
    <property type="protein sequence ID" value="KTD83558.1"/>
    <property type="molecule type" value="Genomic_DNA"/>
</dbReference>
<dbReference type="SUPFAM" id="SSF46689">
    <property type="entry name" value="Homeodomain-like"/>
    <property type="match status" value="2"/>
</dbReference>
<comment type="caution">
    <text evidence="5">The sequence shown here is derived from an EMBL/GenBank/DDBJ whole genome shotgun (WGS) entry which is preliminary data.</text>
</comment>
<reference evidence="5 6" key="1">
    <citation type="journal article" date="2015" name="Int. Biodeterior. Biodegradation">
        <title>Physiological and genetic screening methods for the isolation of methyl tert-butyl ether-degrading bacteria for bioremediation purposes.</title>
        <authorList>
            <person name="Guisado I.M."/>
            <person name="Purswani J."/>
            <person name="Gonzalez Lopez J."/>
            <person name="Pozo C."/>
        </authorList>
    </citation>
    <scope>NUCLEOTIDE SEQUENCE [LARGE SCALE GENOMIC DNA]</scope>
    <source>
        <strain evidence="5 6">SH7</strain>
    </source>
</reference>
<dbReference type="InterPro" id="IPR020449">
    <property type="entry name" value="Tscrpt_reg_AraC-type_HTH"/>
</dbReference>
<dbReference type="InterPro" id="IPR009057">
    <property type="entry name" value="Homeodomain-like_sf"/>
</dbReference>
<dbReference type="Gene3D" id="1.10.10.60">
    <property type="entry name" value="Homeodomain-like"/>
    <property type="match status" value="2"/>
</dbReference>
<evidence type="ECO:0000256" key="1">
    <source>
        <dbReference type="ARBA" id="ARBA00023015"/>
    </source>
</evidence>
<dbReference type="InterPro" id="IPR018060">
    <property type="entry name" value="HTH_AraC"/>
</dbReference>
<dbReference type="RefSeq" id="WP_060626617.1">
    <property type="nucleotide sequence ID" value="NZ_LCZJ02000054.1"/>
</dbReference>
<gene>
    <name evidence="5" type="ORF">UQ64_01565</name>
</gene>
<dbReference type="SMART" id="SM00342">
    <property type="entry name" value="HTH_ARAC"/>
    <property type="match status" value="1"/>
</dbReference>
<dbReference type="InterPro" id="IPR018062">
    <property type="entry name" value="HTH_AraC-typ_CS"/>
</dbReference>
<organism evidence="5 6">
    <name type="scientific">Paenibacillus etheri</name>
    <dbReference type="NCBI Taxonomy" id="1306852"/>
    <lineage>
        <taxon>Bacteria</taxon>
        <taxon>Bacillati</taxon>
        <taxon>Bacillota</taxon>
        <taxon>Bacilli</taxon>
        <taxon>Bacillales</taxon>
        <taxon>Paenibacillaceae</taxon>
        <taxon>Paenibacillus</taxon>
    </lineage>
</organism>
<dbReference type="InterPro" id="IPR037923">
    <property type="entry name" value="HTH-like"/>
</dbReference>
<dbReference type="Gene3D" id="2.60.120.280">
    <property type="entry name" value="Regulatory protein AraC"/>
    <property type="match status" value="1"/>
</dbReference>
<dbReference type="Pfam" id="PF12833">
    <property type="entry name" value="HTH_18"/>
    <property type="match status" value="1"/>
</dbReference>